<keyword evidence="11" id="KW-1071">Ligand-gated ion channel</keyword>
<feature type="domain" description="MIR" evidence="14">
    <location>
        <begin position="107"/>
        <end position="161"/>
    </location>
</feature>
<dbReference type="InterPro" id="IPR016093">
    <property type="entry name" value="MIR_motif"/>
</dbReference>
<evidence type="ECO:0000313" key="15">
    <source>
        <dbReference type="EMBL" id="CAG9321846.1"/>
    </source>
</evidence>
<dbReference type="Gene3D" id="1.10.287.70">
    <property type="match status" value="1"/>
</dbReference>
<evidence type="ECO:0000313" key="16">
    <source>
        <dbReference type="Proteomes" id="UP001162131"/>
    </source>
</evidence>
<organism evidence="15 16">
    <name type="scientific">Blepharisma stoltei</name>
    <dbReference type="NCBI Taxonomy" id="1481888"/>
    <lineage>
        <taxon>Eukaryota</taxon>
        <taxon>Sar</taxon>
        <taxon>Alveolata</taxon>
        <taxon>Ciliophora</taxon>
        <taxon>Postciliodesmatophora</taxon>
        <taxon>Heterotrichea</taxon>
        <taxon>Heterotrichida</taxon>
        <taxon>Blepharismidae</taxon>
        <taxon>Blepharisma</taxon>
    </lineage>
</organism>
<keyword evidence="8" id="KW-0406">Ion transport</keyword>
<feature type="domain" description="MIR" evidence="14">
    <location>
        <begin position="300"/>
        <end position="353"/>
    </location>
</feature>
<comment type="caution">
    <text evidence="15">The sequence shown here is derived from an EMBL/GenBank/DDBJ whole genome shotgun (WGS) entry which is preliminary data.</text>
</comment>
<dbReference type="SMART" id="SM00472">
    <property type="entry name" value="MIR"/>
    <property type="match status" value="2"/>
</dbReference>
<evidence type="ECO:0000256" key="2">
    <source>
        <dbReference type="ARBA" id="ARBA00009453"/>
    </source>
</evidence>
<evidence type="ECO:0000256" key="11">
    <source>
        <dbReference type="ARBA" id="ARBA00023286"/>
    </source>
</evidence>
<proteinExistence type="inferred from homology"/>
<dbReference type="InterPro" id="IPR035910">
    <property type="entry name" value="RyR/IP3R_RIH_dom_sf"/>
</dbReference>
<dbReference type="PANTHER" id="PTHR13715">
    <property type="entry name" value="RYANODINE RECEPTOR AND IP3 RECEPTOR"/>
    <property type="match status" value="1"/>
</dbReference>
<dbReference type="InterPro" id="IPR036300">
    <property type="entry name" value="MIR_dom_sf"/>
</dbReference>
<dbReference type="GO" id="GO:0005789">
    <property type="term" value="C:endoplasmic reticulum membrane"/>
    <property type="evidence" value="ECO:0007669"/>
    <property type="project" value="UniProtKB-SubCell"/>
</dbReference>
<dbReference type="InterPro" id="IPR000699">
    <property type="entry name" value="RIH_dom"/>
</dbReference>
<protein>
    <recommendedName>
        <fullName evidence="14">MIR domain-containing protein</fullName>
    </recommendedName>
</protein>
<dbReference type="SUPFAM" id="SSF100909">
    <property type="entry name" value="IP3 receptor type 1 binding core, domain 2"/>
    <property type="match status" value="2"/>
</dbReference>
<evidence type="ECO:0000256" key="5">
    <source>
        <dbReference type="ARBA" id="ARBA00022737"/>
    </source>
</evidence>
<evidence type="ECO:0000256" key="9">
    <source>
        <dbReference type="ARBA" id="ARBA00023136"/>
    </source>
</evidence>
<feature type="transmembrane region" description="Helical" evidence="13">
    <location>
        <begin position="2384"/>
        <end position="2407"/>
    </location>
</feature>
<dbReference type="PRINTS" id="PR00779">
    <property type="entry name" value="INSP3RECEPTR"/>
</dbReference>
<keyword evidence="7 13" id="KW-1133">Transmembrane helix</keyword>
<dbReference type="Pfam" id="PF01365">
    <property type="entry name" value="RYDR_ITPR"/>
    <property type="match status" value="2"/>
</dbReference>
<dbReference type="Gene3D" id="1.25.10.30">
    <property type="entry name" value="IP3 receptor type 1 binding core, RIH domain"/>
    <property type="match status" value="1"/>
</dbReference>
<name>A0AAU9J6K4_9CILI</name>
<evidence type="ECO:0000256" key="13">
    <source>
        <dbReference type="SAM" id="Phobius"/>
    </source>
</evidence>
<feature type="transmembrane region" description="Helical" evidence="13">
    <location>
        <begin position="2503"/>
        <end position="2527"/>
    </location>
</feature>
<evidence type="ECO:0000256" key="10">
    <source>
        <dbReference type="ARBA" id="ARBA00023170"/>
    </source>
</evidence>
<dbReference type="PROSITE" id="PS50919">
    <property type="entry name" value="MIR"/>
    <property type="match status" value="2"/>
</dbReference>
<keyword evidence="10" id="KW-0675">Receptor</keyword>
<keyword evidence="5" id="KW-0677">Repeat</keyword>
<keyword evidence="16" id="KW-1185">Reference proteome</keyword>
<evidence type="ECO:0000256" key="12">
    <source>
        <dbReference type="ARBA" id="ARBA00023303"/>
    </source>
</evidence>
<dbReference type="InterPro" id="IPR000493">
    <property type="entry name" value="InsP3_rcpt"/>
</dbReference>
<dbReference type="GO" id="GO:0005220">
    <property type="term" value="F:inositol 1,4,5-trisphosphate-gated calcium channel activity"/>
    <property type="evidence" value="ECO:0007669"/>
    <property type="project" value="InterPro"/>
</dbReference>
<dbReference type="Pfam" id="PF00520">
    <property type="entry name" value="Ion_trans"/>
    <property type="match status" value="1"/>
</dbReference>
<keyword evidence="12" id="KW-0407">Ion channel</keyword>
<dbReference type="Pfam" id="PF08709">
    <property type="entry name" value="Ins145_P3_rec"/>
    <property type="match status" value="1"/>
</dbReference>
<reference evidence="15" key="1">
    <citation type="submission" date="2021-09" db="EMBL/GenBank/DDBJ databases">
        <authorList>
            <consortium name="AG Swart"/>
            <person name="Singh M."/>
            <person name="Singh A."/>
            <person name="Seah K."/>
            <person name="Emmerich C."/>
        </authorList>
    </citation>
    <scope>NUCLEOTIDE SEQUENCE</scope>
    <source>
        <strain evidence="15">ATCC30299</strain>
    </source>
</reference>
<feature type="transmembrane region" description="Helical" evidence="13">
    <location>
        <begin position="2315"/>
        <end position="2338"/>
    </location>
</feature>
<dbReference type="SUPFAM" id="SSF82109">
    <property type="entry name" value="MIR domain"/>
    <property type="match status" value="2"/>
</dbReference>
<dbReference type="Pfam" id="PF08454">
    <property type="entry name" value="RIH_assoc"/>
    <property type="match status" value="1"/>
</dbReference>
<feature type="transmembrane region" description="Helical" evidence="13">
    <location>
        <begin position="2259"/>
        <end position="2283"/>
    </location>
</feature>
<sequence length="2652" mass="309858">MDKDINSTRFLHYGSLINLKTLDNYYIYSQGFIETTPFLQPFTEIESNFIGAVFRIIPQCQYSTQKEILRYISDANGIVQAEKLERLEDSLDGEIKTNTHTYNTFKGEAIKYGSLVQLEHIHSHRFLALQSKTSAESEKENFRLTLEDFGSEYSHFRIEPSYKYQKEGSGLVRLKDKVLFELMVPELNRAAYLHASKGPLIIPPMSRLSIDFSVSQLVVQEVNASLDQKTKWAIDLYAPVEKKGAHLLACGNYVWLSRTEEGVCLSMFHKEDINPKVIYSDNLNDTNGLWMIEGEDLHVGGLVKIGNKYRLKHMSTGKYLVLKTVTKIVGEINHKVMLKPITHPNSLWMFIPLESKSGVYFLNSEQHCKIVNATISGATITGKVITANNVTSFSPVVEFFSDDLTYFKVSRANGEVAWETLFLLNCKPILQSFPEFMAKNADVLSRGPKAMREYEKYLKLIEKCLDDLELFCKNKLKSMVGLDNQYGQVQRARQRILREQRFFEDLTEILKNVFISYEEIERVKMINTAEKSYGEEVEEAKNDFKSIEMIKITLQKSITEKAYSVISAICHKNMENQIYACDFFKIFVKHVGLNLGATKCMHEIVKDNEKILLELHDTFTTSESKNLIQHFAWLLKQNYRTKKPEILEFLKTICVHKGDGVTVNQEKVFESIFTSPKIYKKVLIPVSECEGNLYISLGETRSDLISLDSCFRDGKIINHSAEIIYFTKLLELFGCLCIGRNFLCTESLKDHFSSEVLQNMIWNVDISKKVRAAFCRLILTIHVDAFPREEIKRPELIKVLRLRGRHAWEDKADTRFCEENIDFVKSFEPITDQEKKNIFDKVKKPRNFFQRFSSSSISPLTEESINKIKDEDRWIHILSMNLLKFFNYQYLRPQYDVLTLEMLKLSDKMFRFDIYGAVCTNLENGTILSDPENPYFNEKKMDMIKFLSSINHIYFYNAQSSSNTKSKSLSKKKSRLLADKQKKKLSKNSFLSALLNDPASLSDPIIRGALNLRNFLQALQQNYVILEKTDYENKIKIKICKIMHYYMDWRQDFLVFNISSWFNKQSEIKSENLSKKLKKLLPNVMKIADLNNSPTLQSHLSQIYSHGFENYYKPEISDLNCISSTPIIGSLLKTFVCSNHYKLQAHTLNLIIRCFKQREEFLISVKRLCAISSREDMNLLRWLRGNINKFRQNSEQSELWLNYWKRNDSTRIKYLRKFEEVMKFLTELCDLFYEDSIIGGDQITLGKKETISKSRQDIMYYLGVHELIITLLKDGMHTLVSLYDSADENLNEPRNKIGGLYTQCHKILRRFVYGHSKNQKRLHKHLHVFLQYLRINVEQIPLICEIFRDNPELILKITKDIIRKFKKLIYREGRQPEFLEFFETIQIAKGKPVPQMQRIIIRLFVKEEFNRYLLYMDDEPEPNFSFEPEENEKSSWTYRDMPFAYHAKLFKVLSKCGLGVSGMYMNEARIQKMVKLPKVFNLLIQAEDKTSPYHILKIPILELFFNIYLDCEKIVDDLKESKDFIAYINRQSEAIDLIDVFDKDYVQFLLIWLKILNKYSLSYINNREIYSDKDDFIAVESFAKALCEHRHHFSERKMPEKLLEAVMSLCSQFKVEFMPIAYEEADILISDEIENVKENESERVARYKTHYQLSSISTEQSKHWDTVKEEFIYNEEFKEPLLLEQKALRAALMYAHELDPDLTFDSIAQTLVNFVRNSRSQQTSVEVIVEAIKLLGSLIENPICGEYDDPDLIKENIQNKLNGFGAGRMALTLMSESEINPEMFIALLDFSIQLLEGGNPNVQKEFYQFFVRVPNSESFFQRIHKLFLECLEEIGHGIGLDITRKPIFKSEKPKMGQILRLLQLLCENHNDQLQNYIRFQDQSRNSFDMIEDTVFLLEILVKKMFFKYFHVTSQCLDALTEFIQGPCKQNQERIIDSKFLELAACILSLDENSQSIQPYESFKDEGSISKMESLRSQESTEDYELCRGWMIAHLKYKCMITILSLLEGREDNYVMSRLIRAFNIEIFKENLMSIYANYIRLYKGQLYDYAIFNHHMKNEEYQFGVVNAQDTNPEYFRVIIETGFMIYHLMKYFQDNDDPENQEIIDEELPKNDEVEESDQFIGAKLIGGLGKFGMALVKDAVFGVAKLAQFNDKSVEIDKETLLEDAYDFFDTHTGNVEVVFNGKIRKVYFSFPPDFSGLSNEIKETFSRDADRTSDQTKLRYLAIKAPEIAEQMSHEYKIQKFFTKYPLVNSLASNVWLWRYFAFILTILLNFFIIVSYSYYGTHNLFHPSLFYDTDGSLNSEKTLRLIQTVGLIQVVICCLIVLFFLLKSGLILAIKGWKSKSLTNEFWKSNPSKLKIIIGRSKQVISTIIWIASDVNVYYYFGYLLVACLGTFHHPFWFSLLLMDMLYQFPSLQNVIKSITMPRKALIVTFVFMIVIVYIFGLIGYWKFSNWFNDNCPSLYYCTVNVWDKGFKANGGIGGYLGQPTDGTLDWARLAYDNLYNIIIMIIMLNIVQGIIIDTFAVLREAHERDTEDKNNKCFICGMERDLIERVTNKPFRYHTLYEHNEWNYILYMAYIQTKAETEYTGLESYVREQIDKKDFMWIPQHQALSVKEEEDSDEKVLVDNIEKVESKLVVIEDELKEIKRNLE</sequence>
<evidence type="ECO:0000256" key="1">
    <source>
        <dbReference type="ARBA" id="ARBA00004477"/>
    </source>
</evidence>
<comment type="subcellular location">
    <subcellularLocation>
        <location evidence="1">Endoplasmic reticulum membrane</location>
        <topology evidence="1">Multi-pass membrane protein</topology>
    </subcellularLocation>
</comment>
<evidence type="ECO:0000256" key="7">
    <source>
        <dbReference type="ARBA" id="ARBA00022989"/>
    </source>
</evidence>
<accession>A0AAU9J6K4</accession>
<evidence type="ECO:0000256" key="8">
    <source>
        <dbReference type="ARBA" id="ARBA00023065"/>
    </source>
</evidence>
<keyword evidence="4 13" id="KW-0812">Transmembrane</keyword>
<keyword evidence="9 13" id="KW-0472">Membrane</keyword>
<evidence type="ECO:0000256" key="4">
    <source>
        <dbReference type="ARBA" id="ARBA00022692"/>
    </source>
</evidence>
<dbReference type="GO" id="GO:0070679">
    <property type="term" value="F:inositol 1,4,5 trisphosphate binding"/>
    <property type="evidence" value="ECO:0007669"/>
    <property type="project" value="InterPro"/>
</dbReference>
<dbReference type="InterPro" id="IPR014821">
    <property type="entry name" value="Ins145_P3_rcpt"/>
</dbReference>
<feature type="transmembrane region" description="Helical" evidence="13">
    <location>
        <begin position="2428"/>
        <end position="2450"/>
    </location>
</feature>
<dbReference type="Pfam" id="PF02815">
    <property type="entry name" value="MIR"/>
    <property type="match status" value="1"/>
</dbReference>
<keyword evidence="6" id="KW-0256">Endoplasmic reticulum</keyword>
<dbReference type="Proteomes" id="UP001162131">
    <property type="component" value="Unassembled WGS sequence"/>
</dbReference>
<dbReference type="Gene3D" id="2.80.10.50">
    <property type="match status" value="2"/>
</dbReference>
<gene>
    <name evidence="15" type="ORF">BSTOLATCC_MIC29752</name>
</gene>
<evidence type="ECO:0000259" key="14">
    <source>
        <dbReference type="PROSITE" id="PS50919"/>
    </source>
</evidence>
<evidence type="ECO:0000256" key="6">
    <source>
        <dbReference type="ARBA" id="ARBA00022824"/>
    </source>
</evidence>
<dbReference type="InterPro" id="IPR013662">
    <property type="entry name" value="RIH_assoc-dom"/>
</dbReference>
<keyword evidence="3" id="KW-0813">Transport</keyword>
<dbReference type="EMBL" id="CAJZBQ010000029">
    <property type="protein sequence ID" value="CAG9321846.1"/>
    <property type="molecule type" value="Genomic_DNA"/>
</dbReference>
<dbReference type="PANTHER" id="PTHR13715:SF99">
    <property type="entry name" value="INOSITOL 1,4,5-TRISPHOSPHATE RECEPTOR-LIKE PROTEIN A"/>
    <property type="match status" value="1"/>
</dbReference>
<comment type="similarity">
    <text evidence="2">Belongs to the InsP3 receptor family.</text>
</comment>
<dbReference type="InterPro" id="IPR015925">
    <property type="entry name" value="Ryanodine_IP3_receptor"/>
</dbReference>
<evidence type="ECO:0000256" key="3">
    <source>
        <dbReference type="ARBA" id="ARBA00022448"/>
    </source>
</evidence>
<dbReference type="InterPro" id="IPR005821">
    <property type="entry name" value="Ion_trans_dom"/>
</dbReference>